<reference evidence="2" key="1">
    <citation type="submission" date="2020-10" db="EMBL/GenBank/DDBJ databases">
        <title>De novo genome project of the cellulose decomposer Thermobifida halotolerans type strain.</title>
        <authorList>
            <person name="Nagy I."/>
            <person name="Horvath B."/>
            <person name="Kukolya J."/>
            <person name="Nagy I."/>
            <person name="Orsini M."/>
        </authorList>
    </citation>
    <scope>NUCLEOTIDE SEQUENCE</scope>
    <source>
        <strain evidence="2">DSM 44931</strain>
        <plasmid evidence="2">pTH1</plasmid>
    </source>
</reference>
<geneLocation type="plasmid" evidence="2 3">
    <name>pTH1</name>
</geneLocation>
<feature type="transmembrane region" description="Helical" evidence="1">
    <location>
        <begin position="5"/>
        <end position="22"/>
    </location>
</feature>
<keyword evidence="1" id="KW-1133">Transmembrane helix</keyword>
<proteinExistence type="predicted"/>
<name>A0AA97M6H9_9ACTN</name>
<dbReference type="Proteomes" id="UP000265719">
    <property type="component" value="Plasmid pTH1"/>
</dbReference>
<accession>A0AA97M6H9</accession>
<evidence type="ECO:0000256" key="1">
    <source>
        <dbReference type="SAM" id="Phobius"/>
    </source>
</evidence>
<evidence type="ECO:0000313" key="3">
    <source>
        <dbReference type="Proteomes" id="UP000265719"/>
    </source>
</evidence>
<keyword evidence="1" id="KW-0812">Transmembrane</keyword>
<dbReference type="KEGG" id="thao:NI17_024025"/>
<keyword evidence="3" id="KW-1185">Reference proteome</keyword>
<evidence type="ECO:0000313" key="2">
    <source>
        <dbReference type="EMBL" id="UOE22283.1"/>
    </source>
</evidence>
<dbReference type="EMBL" id="CP063197">
    <property type="protein sequence ID" value="UOE22283.1"/>
    <property type="molecule type" value="Genomic_DNA"/>
</dbReference>
<keyword evidence="2" id="KW-0614">Plasmid</keyword>
<dbReference type="AlphaFoldDB" id="A0AA97M6H9"/>
<sequence>MAIRVFVMLATMALVCVLAWLGYDLPTAVTATCAIILVLASHRILPTLPPPPPGKENV</sequence>
<keyword evidence="1" id="KW-0472">Membrane</keyword>
<dbReference type="RefSeq" id="WP_157129795.1">
    <property type="nucleotide sequence ID" value="NZ_CP063197.1"/>
</dbReference>
<organism evidence="2 3">
    <name type="scientific">Thermobifida halotolerans</name>
    <dbReference type="NCBI Taxonomy" id="483545"/>
    <lineage>
        <taxon>Bacteria</taxon>
        <taxon>Bacillati</taxon>
        <taxon>Actinomycetota</taxon>
        <taxon>Actinomycetes</taxon>
        <taxon>Streptosporangiales</taxon>
        <taxon>Nocardiopsidaceae</taxon>
        <taxon>Thermobifida</taxon>
    </lineage>
</organism>
<gene>
    <name evidence="2" type="ORF">NI17_024025</name>
</gene>
<protein>
    <submittedName>
        <fullName evidence="2">Uncharacterized protein</fullName>
    </submittedName>
</protein>